<dbReference type="GeneID" id="98164469"/>
<accession>A0ABR4LA86</accession>
<sequence length="190" mass="21026">MLVSSQQCSDGKHPLAEIQRRSIEGWIPIPTKAAFARCKDKARKALNFPINQSRGSDIDYGHLPAQRIARLLVGRTTFCAPSLLFFSAAQILLLIASSSSFFALLAVQFVSNSHFYFLPLLVVLQAPFSPLCSDFILRGCCWDYERLNFPSIHRPASLHSPPPSLLHLSSDQLLLAPFSGSCIPSYPLPQ</sequence>
<name>A0ABR4LA86_9EURO</name>
<proteinExistence type="predicted"/>
<keyword evidence="1" id="KW-0472">Membrane</keyword>
<evidence type="ECO:0000313" key="2">
    <source>
        <dbReference type="EMBL" id="KAL2861445.1"/>
    </source>
</evidence>
<dbReference type="Proteomes" id="UP001610444">
    <property type="component" value="Unassembled WGS sequence"/>
</dbReference>
<keyword evidence="1" id="KW-1133">Transmembrane helix</keyword>
<dbReference type="EMBL" id="JBFXLR010000001">
    <property type="protein sequence ID" value="KAL2861445.1"/>
    <property type="molecule type" value="Genomic_DNA"/>
</dbReference>
<feature type="transmembrane region" description="Helical" evidence="1">
    <location>
        <begin position="116"/>
        <end position="137"/>
    </location>
</feature>
<comment type="caution">
    <text evidence="2">The sequence shown here is derived from an EMBL/GenBank/DDBJ whole genome shotgun (WGS) entry which is preliminary data.</text>
</comment>
<gene>
    <name evidence="2" type="ORF">BJX68DRAFT_5136</name>
</gene>
<evidence type="ECO:0000313" key="3">
    <source>
        <dbReference type="Proteomes" id="UP001610444"/>
    </source>
</evidence>
<keyword evidence="1" id="KW-0812">Transmembrane</keyword>
<keyword evidence="3" id="KW-1185">Reference proteome</keyword>
<feature type="transmembrane region" description="Helical" evidence="1">
    <location>
        <begin position="83"/>
        <end position="110"/>
    </location>
</feature>
<dbReference type="RefSeq" id="XP_070905535.1">
    <property type="nucleotide sequence ID" value="XM_071049305.1"/>
</dbReference>
<evidence type="ECO:0000256" key="1">
    <source>
        <dbReference type="SAM" id="Phobius"/>
    </source>
</evidence>
<protein>
    <submittedName>
        <fullName evidence="2">Uncharacterized protein</fullName>
    </submittedName>
</protein>
<reference evidence="2 3" key="1">
    <citation type="submission" date="2024-07" db="EMBL/GenBank/DDBJ databases">
        <title>Section-level genome sequencing and comparative genomics of Aspergillus sections Usti and Cavernicolus.</title>
        <authorList>
            <consortium name="Lawrence Berkeley National Laboratory"/>
            <person name="Nybo J.L."/>
            <person name="Vesth T.C."/>
            <person name="Theobald S."/>
            <person name="Frisvad J.C."/>
            <person name="Larsen T.O."/>
            <person name="Kjaerboelling I."/>
            <person name="Rothschild-Mancinelli K."/>
            <person name="Lyhne E.K."/>
            <person name="Kogle M.E."/>
            <person name="Barry K."/>
            <person name="Clum A."/>
            <person name="Na H."/>
            <person name="Ledsgaard L."/>
            <person name="Lin J."/>
            <person name="Lipzen A."/>
            <person name="Kuo A."/>
            <person name="Riley R."/>
            <person name="Mondo S."/>
            <person name="LaButti K."/>
            <person name="Haridas S."/>
            <person name="Pangalinan J."/>
            <person name="Salamov A.A."/>
            <person name="Simmons B.A."/>
            <person name="Magnuson J.K."/>
            <person name="Chen J."/>
            <person name="Drula E."/>
            <person name="Henrissat B."/>
            <person name="Wiebenga A."/>
            <person name="Lubbers R.J."/>
            <person name="Gomes A.C."/>
            <person name="Macurrencykelacurrency M.R."/>
            <person name="Stajich J."/>
            <person name="Grigoriev I.V."/>
            <person name="Mortensen U.H."/>
            <person name="De vries R.P."/>
            <person name="Baker S.E."/>
            <person name="Andersen M.R."/>
        </authorList>
    </citation>
    <scope>NUCLEOTIDE SEQUENCE [LARGE SCALE GENOMIC DNA]</scope>
    <source>
        <strain evidence="2 3">CBS 756.74</strain>
    </source>
</reference>
<organism evidence="2 3">
    <name type="scientific">Aspergillus pseudodeflectus</name>
    <dbReference type="NCBI Taxonomy" id="176178"/>
    <lineage>
        <taxon>Eukaryota</taxon>
        <taxon>Fungi</taxon>
        <taxon>Dikarya</taxon>
        <taxon>Ascomycota</taxon>
        <taxon>Pezizomycotina</taxon>
        <taxon>Eurotiomycetes</taxon>
        <taxon>Eurotiomycetidae</taxon>
        <taxon>Eurotiales</taxon>
        <taxon>Aspergillaceae</taxon>
        <taxon>Aspergillus</taxon>
        <taxon>Aspergillus subgen. Nidulantes</taxon>
    </lineage>
</organism>